<evidence type="ECO:0000256" key="3">
    <source>
        <dbReference type="ARBA" id="ARBA00022722"/>
    </source>
</evidence>
<comment type="similarity">
    <text evidence="1">Belongs to the RecJ family.</text>
</comment>
<dbReference type="PANTHER" id="PTHR30255:SF2">
    <property type="entry name" value="SINGLE-STRANDED-DNA-SPECIFIC EXONUCLEASE RECJ"/>
    <property type="match status" value="1"/>
</dbReference>
<dbReference type="STRING" id="1801780.A2917_03390"/>
<organism evidence="9 10">
    <name type="scientific">Candidatus Nomurabacteria bacterium RIFCSPLOWO2_01_FULL_42_17</name>
    <dbReference type="NCBI Taxonomy" id="1801780"/>
    <lineage>
        <taxon>Bacteria</taxon>
        <taxon>Candidatus Nomuraibacteriota</taxon>
    </lineage>
</organism>
<feature type="domain" description="DDH" evidence="6">
    <location>
        <begin position="56"/>
        <end position="150"/>
    </location>
</feature>
<reference evidence="9 10" key="1">
    <citation type="journal article" date="2016" name="Nat. Commun.">
        <title>Thousands of microbial genomes shed light on interconnected biogeochemical processes in an aquifer system.</title>
        <authorList>
            <person name="Anantharaman K."/>
            <person name="Brown C.T."/>
            <person name="Hug L.A."/>
            <person name="Sharon I."/>
            <person name="Castelle C.J."/>
            <person name="Probst A.J."/>
            <person name="Thomas B.C."/>
            <person name="Singh A."/>
            <person name="Wilkins M.J."/>
            <person name="Karaoz U."/>
            <person name="Brodie E.L."/>
            <person name="Williams K.H."/>
            <person name="Hubbard S.S."/>
            <person name="Banfield J.F."/>
        </authorList>
    </citation>
    <scope>NUCLEOTIDE SEQUENCE [LARGE SCALE GENOMIC DNA]</scope>
</reference>
<dbReference type="Gene3D" id="3.10.310.30">
    <property type="match status" value="1"/>
</dbReference>
<dbReference type="InterPro" id="IPR041122">
    <property type="entry name" value="RecJ_OB"/>
</dbReference>
<evidence type="ECO:0000259" key="7">
    <source>
        <dbReference type="Pfam" id="PF02272"/>
    </source>
</evidence>
<sequence>MSELLDILLEKRGITPEQKDIFLNPDYKRDLHDPFLMRDMEKACVRLYEAIDNKEKILIYADYDCDGIPGAVILNDLFKLIGYKNYEVYIPQRNSEGYGLNLEAIKKFAESGVKLLITIDLGITAVAEVAQAEVDGIDVIITDHHLPRLAQKDSQAEDFRAGLAGVGGPGEPRTRENPLVAESFILPRACAILNPKVDSYPEKMLCGAGVVFKFVQGFIKKYGEYFKIREGAEKWMLDMAGLATLSDMVPLTGENRALAYFGMKVLKKSPRPGLQKLLAKMNIEQKYLSPDDIGFMVTPRLNAASRMDDPMRAFELLATEDEAQGGILANHLSKINDERKTIVTSIMREVHKKFETETTSEVIVIGNPKWRVGILGLVAGKICDQYEKPVFVWGKDENDCIKGSCRSDGSVSVVELMTETAGSFIDFGGHELAGGFTVETEKIHFLQEQLSLNFKKVKRDKLDDIANYDIKSGLDIVNMKSWREIEKLEPFGLGNSKPIFLFEGAKIEKIKKFGKNGSGEHLEIIFSDSSNSHGKKAKAISFFSNIDSFKKKLEEGLGVNLLATFDLSRFRGREELRLRIEDIF</sequence>
<evidence type="ECO:0000259" key="6">
    <source>
        <dbReference type="Pfam" id="PF01368"/>
    </source>
</evidence>
<keyword evidence="3" id="KW-0540">Nuclease</keyword>
<evidence type="ECO:0000256" key="1">
    <source>
        <dbReference type="ARBA" id="ARBA00005915"/>
    </source>
</evidence>
<protein>
    <recommendedName>
        <fullName evidence="2">Single-stranded-DNA-specific exonuclease RecJ</fullName>
    </recommendedName>
</protein>
<keyword evidence="5" id="KW-0269">Exonuclease</keyword>
<dbReference type="Proteomes" id="UP000178104">
    <property type="component" value="Unassembled WGS sequence"/>
</dbReference>
<evidence type="ECO:0000256" key="4">
    <source>
        <dbReference type="ARBA" id="ARBA00022801"/>
    </source>
</evidence>
<proteinExistence type="inferred from homology"/>
<feature type="domain" description="RecJ OB" evidence="8">
    <location>
        <begin position="469"/>
        <end position="582"/>
    </location>
</feature>
<comment type="caution">
    <text evidence="9">The sequence shown here is derived from an EMBL/GenBank/DDBJ whole genome shotgun (WGS) entry which is preliminary data.</text>
</comment>
<dbReference type="Pfam" id="PF17768">
    <property type="entry name" value="RecJ_OB"/>
    <property type="match status" value="1"/>
</dbReference>
<dbReference type="Pfam" id="PF02272">
    <property type="entry name" value="DHHA1"/>
    <property type="match status" value="1"/>
</dbReference>
<dbReference type="PANTHER" id="PTHR30255">
    <property type="entry name" value="SINGLE-STRANDED-DNA-SPECIFIC EXONUCLEASE RECJ"/>
    <property type="match status" value="1"/>
</dbReference>
<dbReference type="InterPro" id="IPR038763">
    <property type="entry name" value="DHH_sf"/>
</dbReference>
<evidence type="ECO:0000256" key="5">
    <source>
        <dbReference type="ARBA" id="ARBA00022839"/>
    </source>
</evidence>
<dbReference type="InterPro" id="IPR003156">
    <property type="entry name" value="DHHA1_dom"/>
</dbReference>
<dbReference type="Gene3D" id="3.90.1640.30">
    <property type="match status" value="1"/>
</dbReference>
<name>A0A1F6XN45_9BACT</name>
<keyword evidence="4" id="KW-0378">Hydrolase</keyword>
<feature type="domain" description="DHHA1" evidence="7">
    <location>
        <begin position="363"/>
        <end position="451"/>
    </location>
</feature>
<evidence type="ECO:0000313" key="10">
    <source>
        <dbReference type="Proteomes" id="UP000178104"/>
    </source>
</evidence>
<dbReference type="GO" id="GO:0003676">
    <property type="term" value="F:nucleic acid binding"/>
    <property type="evidence" value="ECO:0007669"/>
    <property type="project" value="InterPro"/>
</dbReference>
<dbReference type="AlphaFoldDB" id="A0A1F6XN45"/>
<dbReference type="InterPro" id="IPR001667">
    <property type="entry name" value="DDH_dom"/>
</dbReference>
<evidence type="ECO:0000313" key="9">
    <source>
        <dbReference type="EMBL" id="OGI95569.1"/>
    </source>
</evidence>
<dbReference type="EMBL" id="MFVE01000005">
    <property type="protein sequence ID" value="OGI95569.1"/>
    <property type="molecule type" value="Genomic_DNA"/>
</dbReference>
<gene>
    <name evidence="9" type="ORF">A2917_03390</name>
</gene>
<evidence type="ECO:0000256" key="2">
    <source>
        <dbReference type="ARBA" id="ARBA00019841"/>
    </source>
</evidence>
<dbReference type="SUPFAM" id="SSF64182">
    <property type="entry name" value="DHH phosphoesterases"/>
    <property type="match status" value="2"/>
</dbReference>
<dbReference type="InterPro" id="IPR051673">
    <property type="entry name" value="SSDNA_exonuclease_RecJ"/>
</dbReference>
<evidence type="ECO:0000259" key="8">
    <source>
        <dbReference type="Pfam" id="PF17768"/>
    </source>
</evidence>
<accession>A0A1F6XN45</accession>
<dbReference type="GO" id="GO:0004527">
    <property type="term" value="F:exonuclease activity"/>
    <property type="evidence" value="ECO:0007669"/>
    <property type="project" value="UniProtKB-KW"/>
</dbReference>
<dbReference type="Pfam" id="PF01368">
    <property type="entry name" value="DHH"/>
    <property type="match status" value="1"/>
</dbReference>